<reference evidence="1 2" key="1">
    <citation type="submission" date="2017-12" db="EMBL/GenBank/DDBJ databases">
        <title>Complete Genome Sequence of Stenotrophomonas maltophilia CSM2.</title>
        <authorList>
            <person name="Castro-Jaimes S."/>
            <person name="Lopez-Leal G."/>
            <person name="Barberena Jonas C."/>
            <person name="Bustos P."/>
            <person name="Perez-Oseguera A."/>
            <person name="Cevallos M.A."/>
        </authorList>
    </citation>
    <scope>NUCLEOTIDE SEQUENCE [LARGE SCALE GENOMIC DNA]</scope>
    <source>
        <strain evidence="1 2">CSM2</strain>
    </source>
</reference>
<name>A0AAD0BZ75_STEMA</name>
<dbReference type="AlphaFoldDB" id="A0AAD0BZ75"/>
<dbReference type="EMBL" id="CP025298">
    <property type="protein sequence ID" value="AUI09343.1"/>
    <property type="molecule type" value="Genomic_DNA"/>
</dbReference>
<accession>A0AAD0BZ75</accession>
<dbReference type="RefSeq" id="WP_101766217.1">
    <property type="nucleotide sequence ID" value="NZ_CP025298.1"/>
</dbReference>
<dbReference type="Proteomes" id="UP000234414">
    <property type="component" value="Chromosome"/>
</dbReference>
<evidence type="ECO:0000313" key="1">
    <source>
        <dbReference type="EMBL" id="AUI09343.1"/>
    </source>
</evidence>
<gene>
    <name evidence="1" type="ORF">SmaCSM2_19995</name>
</gene>
<protein>
    <submittedName>
        <fullName evidence="1">Uncharacterized protein</fullName>
    </submittedName>
</protein>
<organism evidence="1 2">
    <name type="scientific">Stenotrophomonas maltophilia</name>
    <name type="common">Pseudomonas maltophilia</name>
    <name type="synonym">Xanthomonas maltophilia</name>
    <dbReference type="NCBI Taxonomy" id="40324"/>
    <lineage>
        <taxon>Bacteria</taxon>
        <taxon>Pseudomonadati</taxon>
        <taxon>Pseudomonadota</taxon>
        <taxon>Gammaproteobacteria</taxon>
        <taxon>Lysobacterales</taxon>
        <taxon>Lysobacteraceae</taxon>
        <taxon>Stenotrophomonas</taxon>
        <taxon>Stenotrophomonas maltophilia group</taxon>
    </lineage>
</organism>
<sequence>MVYLQITLAIAESNRGAAAEVYTKYKGPFLSTIPGATSKDLLVRKEDVQVLHGFDSEHGAKAYLASAMFQNDVVRELGPLLSADLDVRIYSAV</sequence>
<proteinExistence type="predicted"/>
<evidence type="ECO:0000313" key="2">
    <source>
        <dbReference type="Proteomes" id="UP000234414"/>
    </source>
</evidence>